<protein>
    <submittedName>
        <fullName evidence="2">Uncharacterized protein</fullName>
    </submittedName>
</protein>
<evidence type="ECO:0000313" key="3">
    <source>
        <dbReference type="Proteomes" id="UP000001882"/>
    </source>
</evidence>
<dbReference type="GeneID" id="8682855"/>
<dbReference type="AlphaFoldDB" id="D1YY21"/>
<accession>D1YY21</accession>
<feature type="transmembrane region" description="Helical" evidence="1">
    <location>
        <begin position="12"/>
        <end position="38"/>
    </location>
</feature>
<name>D1YY21_METPS</name>
<evidence type="ECO:0000256" key="1">
    <source>
        <dbReference type="SAM" id="Phobius"/>
    </source>
</evidence>
<sequence>MADDFDYQGFMSSFGGAFFGAIIGAIIGILILVALNLLNAGIGNVAKLAIIGACTIVGMVLLAIHEFKKHAKEHA</sequence>
<keyword evidence="1" id="KW-1133">Transmembrane helix</keyword>
<dbReference type="EMBL" id="AP011532">
    <property type="protein sequence ID" value="BAI61343.1"/>
    <property type="molecule type" value="Genomic_DNA"/>
</dbReference>
<dbReference type="Proteomes" id="UP000001882">
    <property type="component" value="Chromosome"/>
</dbReference>
<gene>
    <name evidence="2" type="ordered locus">MCP_1271</name>
</gene>
<keyword evidence="1" id="KW-0812">Transmembrane</keyword>
<reference evidence="3" key="3">
    <citation type="journal article" date="2011" name="PLoS ONE">
        <title>Genome sequence of a mesophilic hydrogenotrophic methanogen Methanocella paludicola, the first cultivated representative of the order Methanocellales.</title>
        <authorList>
            <person name="Sakai S."/>
            <person name="Takaki Y."/>
            <person name="Shimamura S."/>
            <person name="Sekine M."/>
            <person name="Tajima T."/>
            <person name="Kosugi H."/>
            <person name="Ichikawa N."/>
            <person name="Tasumi E."/>
            <person name="Hiraki A.T."/>
            <person name="Shimizu A."/>
            <person name="Kato Y."/>
            <person name="Nishiko R."/>
            <person name="Mori K."/>
            <person name="Fujita N."/>
            <person name="Imachi H."/>
            <person name="Takai K."/>
        </authorList>
    </citation>
    <scope>NUCLEOTIDE SEQUENCE [LARGE SCALE GENOMIC DNA]</scope>
    <source>
        <strain evidence="3">DSM 17711 / JCM 13418 / NBRC 101707 / SANAE</strain>
    </source>
</reference>
<dbReference type="RefSeq" id="WP_012900022.1">
    <property type="nucleotide sequence ID" value="NC_013665.1"/>
</dbReference>
<keyword evidence="1" id="KW-0472">Membrane</keyword>
<evidence type="ECO:0000313" key="2">
    <source>
        <dbReference type="EMBL" id="BAI61343.1"/>
    </source>
</evidence>
<dbReference type="InParanoid" id="D1YY21"/>
<proteinExistence type="predicted"/>
<dbReference type="KEGG" id="mpd:MCP_1271"/>
<organism evidence="2 3">
    <name type="scientific">Methanocella paludicola (strain DSM 17711 / JCM 13418 / NBRC 101707 / SANAE)</name>
    <dbReference type="NCBI Taxonomy" id="304371"/>
    <lineage>
        <taxon>Archaea</taxon>
        <taxon>Methanobacteriati</taxon>
        <taxon>Methanobacteriota</taxon>
        <taxon>Stenosarchaea group</taxon>
        <taxon>Methanomicrobia</taxon>
        <taxon>Methanocellales</taxon>
        <taxon>Methanocellaceae</taxon>
        <taxon>Methanocella</taxon>
    </lineage>
</organism>
<keyword evidence="3" id="KW-1185">Reference proteome</keyword>
<reference evidence="2 3" key="1">
    <citation type="journal article" date="2007" name="Appl. Environ. Microbiol.">
        <title>Isolation of key methanogens for global methane emission from rice paddy fields: a novel isolate affiliated with the clone cluster rice cluster I.</title>
        <authorList>
            <person name="Sakai S."/>
            <person name="Imachi H."/>
            <person name="Sekiguchi Y."/>
            <person name="Ohashi A."/>
            <person name="Harada H."/>
            <person name="Kamagata Y."/>
        </authorList>
    </citation>
    <scope>NUCLEOTIDE SEQUENCE [LARGE SCALE GENOMIC DNA]</scope>
    <source>
        <strain evidence="3">DSM 17711 / JCM 13418 / NBRC 101707 / SANAE</strain>
    </source>
</reference>
<dbReference type="STRING" id="304371.MCP_1271"/>
<reference evidence="2 3" key="2">
    <citation type="journal article" date="2008" name="Int. J. Syst. Evol. Microbiol.">
        <title>Methanocella paludicola gen. nov., sp. nov., a methane-producing archaeon, the first isolate of the lineage 'Rice Cluster I', and proposal of the new archaeal order Methanocellales ord. nov.</title>
        <authorList>
            <person name="Sakai S."/>
            <person name="Imachi H."/>
            <person name="Hanada S."/>
            <person name="Ohashi A."/>
            <person name="Harada H."/>
            <person name="Kamagata Y."/>
        </authorList>
    </citation>
    <scope>NUCLEOTIDE SEQUENCE [LARGE SCALE GENOMIC DNA]</scope>
    <source>
        <strain evidence="3">DSM 17711 / JCM 13418 / NBRC 101707 / SANAE</strain>
    </source>
</reference>
<feature type="transmembrane region" description="Helical" evidence="1">
    <location>
        <begin position="44"/>
        <end position="64"/>
    </location>
</feature>